<accession>A0A2A3MLN0</accession>
<dbReference type="InterPro" id="IPR029787">
    <property type="entry name" value="Nucleotide_cyclase"/>
</dbReference>
<dbReference type="InterPro" id="IPR001633">
    <property type="entry name" value="EAL_dom"/>
</dbReference>
<dbReference type="Proteomes" id="UP000242313">
    <property type="component" value="Unassembled WGS sequence"/>
</dbReference>
<evidence type="ECO:0000313" key="5">
    <source>
        <dbReference type="EMBL" id="PBK05706.1"/>
    </source>
</evidence>
<organism evidence="5 6">
    <name type="scientific">Pseudomonas abyssi</name>
    <dbReference type="NCBI Taxonomy" id="170540"/>
    <lineage>
        <taxon>Bacteria</taxon>
        <taxon>Pseudomonadati</taxon>
        <taxon>Pseudomonadota</taxon>
        <taxon>Gammaproteobacteria</taxon>
        <taxon>Pseudomonadales</taxon>
        <taxon>Pseudomonadaceae</taxon>
        <taxon>Pseudomonas</taxon>
    </lineage>
</organism>
<dbReference type="SMART" id="SM00052">
    <property type="entry name" value="EAL"/>
    <property type="match status" value="1"/>
</dbReference>
<dbReference type="PROSITE" id="PS50883">
    <property type="entry name" value="EAL"/>
    <property type="match status" value="1"/>
</dbReference>
<keyword evidence="1" id="KW-0472">Membrane</keyword>
<dbReference type="Pfam" id="PF00672">
    <property type="entry name" value="HAMP"/>
    <property type="match status" value="1"/>
</dbReference>
<dbReference type="PROSITE" id="PS50885">
    <property type="entry name" value="HAMP"/>
    <property type="match status" value="1"/>
</dbReference>
<dbReference type="CDD" id="cd01948">
    <property type="entry name" value="EAL"/>
    <property type="match status" value="1"/>
</dbReference>
<dbReference type="GO" id="GO:0016020">
    <property type="term" value="C:membrane"/>
    <property type="evidence" value="ECO:0007669"/>
    <property type="project" value="InterPro"/>
</dbReference>
<evidence type="ECO:0000259" key="3">
    <source>
        <dbReference type="PROSITE" id="PS50885"/>
    </source>
</evidence>
<dbReference type="GO" id="GO:0071111">
    <property type="term" value="F:cyclic-guanylate-specific phosphodiesterase activity"/>
    <property type="evidence" value="ECO:0007669"/>
    <property type="project" value="InterPro"/>
</dbReference>
<keyword evidence="6" id="KW-1185">Reference proteome</keyword>
<dbReference type="Gene3D" id="3.20.20.450">
    <property type="entry name" value="EAL domain"/>
    <property type="match status" value="1"/>
</dbReference>
<dbReference type="PROSITE" id="PS50887">
    <property type="entry name" value="GGDEF"/>
    <property type="match status" value="1"/>
</dbReference>
<dbReference type="SUPFAM" id="SSF141868">
    <property type="entry name" value="EAL domain-like"/>
    <property type="match status" value="1"/>
</dbReference>
<dbReference type="InterPro" id="IPR003660">
    <property type="entry name" value="HAMP_dom"/>
</dbReference>
<dbReference type="SUPFAM" id="SSF55073">
    <property type="entry name" value="Nucleotide cyclase"/>
    <property type="match status" value="1"/>
</dbReference>
<comment type="caution">
    <text evidence="5">The sequence shown here is derived from an EMBL/GenBank/DDBJ whole genome shotgun (WGS) entry which is preliminary data.</text>
</comment>
<dbReference type="Pfam" id="PF14827">
    <property type="entry name" value="dCache_3"/>
    <property type="match status" value="1"/>
</dbReference>
<gene>
    <name evidence="5" type="ORF">CNQ84_04205</name>
</gene>
<dbReference type="AlphaFoldDB" id="A0A2A3MLN0"/>
<keyword evidence="1" id="KW-0812">Transmembrane</keyword>
<protein>
    <recommendedName>
        <fullName evidence="7">GGDEF domain-containing protein</fullName>
    </recommendedName>
</protein>
<dbReference type="InterPro" id="IPR029150">
    <property type="entry name" value="dCache_3"/>
</dbReference>
<dbReference type="CDD" id="cd06225">
    <property type="entry name" value="HAMP"/>
    <property type="match status" value="1"/>
</dbReference>
<dbReference type="InterPro" id="IPR050706">
    <property type="entry name" value="Cyclic-di-GMP_PDE-like"/>
</dbReference>
<dbReference type="GO" id="GO:0007165">
    <property type="term" value="P:signal transduction"/>
    <property type="evidence" value="ECO:0007669"/>
    <property type="project" value="InterPro"/>
</dbReference>
<dbReference type="SMART" id="SM00267">
    <property type="entry name" value="GGDEF"/>
    <property type="match status" value="1"/>
</dbReference>
<evidence type="ECO:0000313" key="6">
    <source>
        <dbReference type="Proteomes" id="UP000242313"/>
    </source>
</evidence>
<dbReference type="InterPro" id="IPR000160">
    <property type="entry name" value="GGDEF_dom"/>
</dbReference>
<dbReference type="Gene3D" id="6.10.340.10">
    <property type="match status" value="1"/>
</dbReference>
<dbReference type="PANTHER" id="PTHR33121">
    <property type="entry name" value="CYCLIC DI-GMP PHOSPHODIESTERASE PDEF"/>
    <property type="match status" value="1"/>
</dbReference>
<name>A0A2A3MLN0_9PSED</name>
<reference evidence="5 6" key="1">
    <citation type="submission" date="2017-09" db="EMBL/GenBank/DDBJ databases">
        <title>Pseudomonas abyssi sp. nov. isolated from Abyssopelagic Water.</title>
        <authorList>
            <person name="Wei Y."/>
        </authorList>
    </citation>
    <scope>NUCLEOTIDE SEQUENCE [LARGE SCALE GENOMIC DNA]</scope>
    <source>
        <strain evidence="5 6">MT5</strain>
    </source>
</reference>
<sequence length="780" mass="85596">MVIKSLRSRLILLLVGLLALVLLAVFVAVYTSTTLSAERQAARQLELGARVFRSVLDARARELATATQILAADFGFRQAVASGDLPTIASALDNQARRIGADQALFFDAAGELRIASAPGRDGQAQIQAVASLSPEALIAVIDQQPYLLVDAVLRAPLPVGEVAMAFRLDQALADELRELTGLDIRFVSSYDGEVQHALSTLPAAQQWPPGSMRDKQTLNLDGERYQLVQLSLLEQAPYAVHVQLISPLRDLLASFAVLKRELLLITLIALLASSLLAVWLAGSLARPVASLADAARRIGRGDYQFRVWLKRRRADELGMLADSIDLMRERIAEREQQLAHNAMHDPLTGLPNLAMVRERLQSAVAGGQSGVLAQCNLDELAQLVNAHGQDLVDNLVCQSAERLNAALPPRSLLAWQPGSGFVLLLEGRALDDAVLLVDQLLGLLADKLQIEQVKLRPQWLAGLVEWPRQGSGVTELLRQASMALADAEPGDHRVAVYQAQRDEAYQRRLQLARDIAYAPRHEELSVVYQPKLALASGQVPQVEALMRWHHQRLGPIRPDEFIVLAEQTGSIALLTQWVLNAVLAQVREWLSRGIELQVAMNISALDLEDASFPEQVEQALERHQVAPRYLSLEVTESALMREPERSLASLQRLRDSGISLAVDDYGTGYSSLAMLKSLPVQYLKIDKSFVLQLTEGSDDAVIVRSTIELAHNMGLAVIAEGIESEDTLHWLQQRGCDYAQGYFVSRPVAAEVLEAWLGEAQARFAYLAEREVGVSPSPV</sequence>
<feature type="domain" description="GGDEF" evidence="4">
    <location>
        <begin position="369"/>
        <end position="500"/>
    </location>
</feature>
<evidence type="ECO:0000256" key="1">
    <source>
        <dbReference type="SAM" id="Phobius"/>
    </source>
</evidence>
<dbReference type="EMBL" id="NTMR01000003">
    <property type="protein sequence ID" value="PBK05706.1"/>
    <property type="molecule type" value="Genomic_DNA"/>
</dbReference>
<proteinExistence type="predicted"/>
<evidence type="ECO:0000259" key="2">
    <source>
        <dbReference type="PROSITE" id="PS50883"/>
    </source>
</evidence>
<dbReference type="InterPro" id="IPR035919">
    <property type="entry name" value="EAL_sf"/>
</dbReference>
<dbReference type="Pfam" id="PF00990">
    <property type="entry name" value="GGDEF"/>
    <property type="match status" value="1"/>
</dbReference>
<feature type="domain" description="EAL" evidence="2">
    <location>
        <begin position="509"/>
        <end position="762"/>
    </location>
</feature>
<dbReference type="SUPFAM" id="SSF158472">
    <property type="entry name" value="HAMP domain-like"/>
    <property type="match status" value="1"/>
</dbReference>
<dbReference type="SMART" id="SM00304">
    <property type="entry name" value="HAMP"/>
    <property type="match status" value="1"/>
</dbReference>
<evidence type="ECO:0008006" key="7">
    <source>
        <dbReference type="Google" id="ProtNLM"/>
    </source>
</evidence>
<dbReference type="RefSeq" id="WP_096003648.1">
    <property type="nucleotide sequence ID" value="NZ_NTMR01000003.1"/>
</dbReference>
<feature type="domain" description="HAMP" evidence="3">
    <location>
        <begin position="283"/>
        <end position="337"/>
    </location>
</feature>
<feature type="transmembrane region" description="Helical" evidence="1">
    <location>
        <begin position="263"/>
        <end position="282"/>
    </location>
</feature>
<dbReference type="InterPro" id="IPR043128">
    <property type="entry name" value="Rev_trsase/Diguanyl_cyclase"/>
</dbReference>
<keyword evidence="1" id="KW-1133">Transmembrane helix</keyword>
<dbReference type="PANTHER" id="PTHR33121:SF71">
    <property type="entry name" value="OXYGEN SENSOR PROTEIN DOSP"/>
    <property type="match status" value="1"/>
</dbReference>
<evidence type="ECO:0000259" key="4">
    <source>
        <dbReference type="PROSITE" id="PS50887"/>
    </source>
</evidence>
<dbReference type="Gene3D" id="3.30.70.270">
    <property type="match status" value="1"/>
</dbReference>
<dbReference type="Pfam" id="PF00563">
    <property type="entry name" value="EAL"/>
    <property type="match status" value="1"/>
</dbReference>